<evidence type="ECO:0000256" key="1">
    <source>
        <dbReference type="SAM" id="Phobius"/>
    </source>
</evidence>
<reference evidence="3 4" key="1">
    <citation type="journal article" date="2015" name="Nat. Commun.">
        <title>Lucilia cuprina genome unlocks parasitic fly biology to underpin future interventions.</title>
        <authorList>
            <person name="Anstead C.A."/>
            <person name="Korhonen P.K."/>
            <person name="Young N.D."/>
            <person name="Hall R.S."/>
            <person name="Jex A.R."/>
            <person name="Murali S.C."/>
            <person name="Hughes D.S."/>
            <person name="Lee S.F."/>
            <person name="Perry T."/>
            <person name="Stroehlein A.J."/>
            <person name="Ansell B.R."/>
            <person name="Breugelmans B."/>
            <person name="Hofmann A."/>
            <person name="Qu J."/>
            <person name="Dugan S."/>
            <person name="Lee S.L."/>
            <person name="Chao H."/>
            <person name="Dinh H."/>
            <person name="Han Y."/>
            <person name="Doddapaneni H.V."/>
            <person name="Worley K.C."/>
            <person name="Muzny D.M."/>
            <person name="Ioannidis P."/>
            <person name="Waterhouse R.M."/>
            <person name="Zdobnov E.M."/>
            <person name="James P.J."/>
            <person name="Bagnall N.H."/>
            <person name="Kotze A.C."/>
            <person name="Gibbs R.A."/>
            <person name="Richards S."/>
            <person name="Batterham P."/>
            <person name="Gasser R.B."/>
        </authorList>
    </citation>
    <scope>NUCLEOTIDE SEQUENCE [LARGE SCALE GENOMIC DNA]</scope>
    <source>
        <strain evidence="3 4">LS</strain>
        <tissue evidence="3">Full body</tissue>
    </source>
</reference>
<dbReference type="AlphaFoldDB" id="A0A0L0CHP0"/>
<gene>
    <name evidence="3" type="ORF">FF38_02907</name>
</gene>
<keyword evidence="1" id="KW-1133">Transmembrane helix</keyword>
<feature type="signal peptide" evidence="2">
    <location>
        <begin position="1"/>
        <end position="20"/>
    </location>
</feature>
<dbReference type="EMBL" id="JRES01000381">
    <property type="protein sequence ID" value="KNC31775.1"/>
    <property type="molecule type" value="Genomic_DNA"/>
</dbReference>
<sequence length="252" mass="28303">MNTLKLEMITFAFTFPWTVAATPVAARRLTPCIGLIIFFTKSCLMIDCDARVYSKNFPLTIDVPTKNMEIVGPSDVGASSCPSVIARFSLKVTFVMVDDFPAGCFLVVKPIWYVFLVLYSFARYDRFYRSYNVWFWHNFVSPTTSTFRTLHILGFEIIFAVSCTSAKETVSANDVFGVAQTACFISGSRMPFTNASILKCIKMGGVLLDKYAVTSARFPMQSLVVSHWPSALYHAIPFELLKHFLLRPISAL</sequence>
<feature type="chain" id="PRO_5005536539" evidence="2">
    <location>
        <begin position="21"/>
        <end position="252"/>
    </location>
</feature>
<name>A0A0L0CHP0_LUCCU</name>
<dbReference type="Proteomes" id="UP000037069">
    <property type="component" value="Unassembled WGS sequence"/>
</dbReference>
<evidence type="ECO:0000313" key="3">
    <source>
        <dbReference type="EMBL" id="KNC31775.1"/>
    </source>
</evidence>
<accession>A0A0L0CHP0</accession>
<keyword evidence="2" id="KW-0732">Signal</keyword>
<evidence type="ECO:0000313" key="4">
    <source>
        <dbReference type="Proteomes" id="UP000037069"/>
    </source>
</evidence>
<protein>
    <submittedName>
        <fullName evidence="3">Uncharacterized protein</fullName>
    </submittedName>
</protein>
<proteinExistence type="predicted"/>
<evidence type="ECO:0000256" key="2">
    <source>
        <dbReference type="SAM" id="SignalP"/>
    </source>
</evidence>
<organism evidence="3 4">
    <name type="scientific">Lucilia cuprina</name>
    <name type="common">Green bottle fly</name>
    <name type="synonym">Australian sheep blowfly</name>
    <dbReference type="NCBI Taxonomy" id="7375"/>
    <lineage>
        <taxon>Eukaryota</taxon>
        <taxon>Metazoa</taxon>
        <taxon>Ecdysozoa</taxon>
        <taxon>Arthropoda</taxon>
        <taxon>Hexapoda</taxon>
        <taxon>Insecta</taxon>
        <taxon>Pterygota</taxon>
        <taxon>Neoptera</taxon>
        <taxon>Endopterygota</taxon>
        <taxon>Diptera</taxon>
        <taxon>Brachycera</taxon>
        <taxon>Muscomorpha</taxon>
        <taxon>Oestroidea</taxon>
        <taxon>Calliphoridae</taxon>
        <taxon>Luciliinae</taxon>
        <taxon>Lucilia</taxon>
    </lineage>
</organism>
<keyword evidence="1" id="KW-0812">Transmembrane</keyword>
<comment type="caution">
    <text evidence="3">The sequence shown here is derived from an EMBL/GenBank/DDBJ whole genome shotgun (WGS) entry which is preliminary data.</text>
</comment>
<feature type="transmembrane region" description="Helical" evidence="1">
    <location>
        <begin position="100"/>
        <end position="122"/>
    </location>
</feature>
<keyword evidence="1" id="KW-0472">Membrane</keyword>
<keyword evidence="4" id="KW-1185">Reference proteome</keyword>